<evidence type="ECO:0000256" key="3">
    <source>
        <dbReference type="ARBA" id="ARBA00022475"/>
    </source>
</evidence>
<keyword evidence="5 7" id="KW-1133">Transmembrane helix</keyword>
<dbReference type="AlphaFoldDB" id="A0A382JKV2"/>
<dbReference type="SUPFAM" id="SSF161098">
    <property type="entry name" value="MetI-like"/>
    <property type="match status" value="1"/>
</dbReference>
<feature type="transmembrane region" description="Helical" evidence="7">
    <location>
        <begin position="36"/>
        <end position="57"/>
    </location>
</feature>
<evidence type="ECO:0000256" key="6">
    <source>
        <dbReference type="ARBA" id="ARBA00023136"/>
    </source>
</evidence>
<evidence type="ECO:0000256" key="2">
    <source>
        <dbReference type="ARBA" id="ARBA00022448"/>
    </source>
</evidence>
<evidence type="ECO:0000256" key="1">
    <source>
        <dbReference type="ARBA" id="ARBA00004651"/>
    </source>
</evidence>
<dbReference type="InterPro" id="IPR050366">
    <property type="entry name" value="BP-dependent_transpt_permease"/>
</dbReference>
<feature type="domain" description="ABC transmembrane type-1" evidence="8">
    <location>
        <begin position="107"/>
        <end position="299"/>
    </location>
</feature>
<dbReference type="Pfam" id="PF00528">
    <property type="entry name" value="BPD_transp_1"/>
    <property type="match status" value="1"/>
</dbReference>
<dbReference type="InterPro" id="IPR035906">
    <property type="entry name" value="MetI-like_sf"/>
</dbReference>
<dbReference type="InterPro" id="IPR000515">
    <property type="entry name" value="MetI-like"/>
</dbReference>
<protein>
    <recommendedName>
        <fullName evidence="8">ABC transmembrane type-1 domain-containing protein</fullName>
    </recommendedName>
</protein>
<dbReference type="GO" id="GO:0005886">
    <property type="term" value="C:plasma membrane"/>
    <property type="evidence" value="ECO:0007669"/>
    <property type="project" value="UniProtKB-SubCell"/>
</dbReference>
<feature type="transmembrane region" description="Helical" evidence="7">
    <location>
        <begin position="111"/>
        <end position="136"/>
    </location>
</feature>
<dbReference type="Gene3D" id="1.10.3720.10">
    <property type="entry name" value="MetI-like"/>
    <property type="match status" value="1"/>
</dbReference>
<sequence length="315" mass="34266">MSEIDASLSPLLEPVPSTPKMGRLNRWDTPWLNWKFLSGMSIIGLIVLIGIFGRLFWNMDLVYVASSPLNLPPVGFENRRGQQGTWEHPLGTENRGCDMLALMVIGGPNSLYVGVVAASLGISVGVILGFLAGFIGNWVDDLIRLISDTTMTIPSLLVLIIIQALIPQVSLTLMAFLLALFAWPSPTRLIRAQVLSMRESGYVQMARLSGASVFRLMFGEIMPNLLPYLAASFIGSAAGSILAAVGLEGLGLGPQRVPTLGRTIYLALESSALLRNMWWWWGLPTLVLAIIFIGLLLINLGLDEIANPRLRRASG</sequence>
<dbReference type="PROSITE" id="PS50928">
    <property type="entry name" value="ABC_TM1"/>
    <property type="match status" value="1"/>
</dbReference>
<evidence type="ECO:0000256" key="5">
    <source>
        <dbReference type="ARBA" id="ARBA00022989"/>
    </source>
</evidence>
<organism evidence="9">
    <name type="scientific">marine metagenome</name>
    <dbReference type="NCBI Taxonomy" id="408172"/>
    <lineage>
        <taxon>unclassified sequences</taxon>
        <taxon>metagenomes</taxon>
        <taxon>ecological metagenomes</taxon>
    </lineage>
</organism>
<keyword evidence="3" id="KW-1003">Cell membrane</keyword>
<reference evidence="9" key="1">
    <citation type="submission" date="2018-05" db="EMBL/GenBank/DDBJ databases">
        <authorList>
            <person name="Lanie J.A."/>
            <person name="Ng W.-L."/>
            <person name="Kazmierczak K.M."/>
            <person name="Andrzejewski T.M."/>
            <person name="Davidsen T.M."/>
            <person name="Wayne K.J."/>
            <person name="Tettelin H."/>
            <person name="Glass J.I."/>
            <person name="Rusch D."/>
            <person name="Podicherti R."/>
            <person name="Tsui H.-C.T."/>
            <person name="Winkler M.E."/>
        </authorList>
    </citation>
    <scope>NUCLEOTIDE SEQUENCE</scope>
</reference>
<evidence type="ECO:0000313" key="9">
    <source>
        <dbReference type="EMBL" id="SVC11727.1"/>
    </source>
</evidence>
<accession>A0A382JKV2</accession>
<evidence type="ECO:0000259" key="8">
    <source>
        <dbReference type="PROSITE" id="PS50928"/>
    </source>
</evidence>
<keyword evidence="4 7" id="KW-0812">Transmembrane</keyword>
<dbReference type="PANTHER" id="PTHR43386">
    <property type="entry name" value="OLIGOPEPTIDE TRANSPORT SYSTEM PERMEASE PROTEIN APPC"/>
    <property type="match status" value="1"/>
</dbReference>
<evidence type="ECO:0000256" key="4">
    <source>
        <dbReference type="ARBA" id="ARBA00022692"/>
    </source>
</evidence>
<dbReference type="CDD" id="cd06261">
    <property type="entry name" value="TM_PBP2"/>
    <property type="match status" value="1"/>
</dbReference>
<feature type="transmembrane region" description="Helical" evidence="7">
    <location>
        <begin position="156"/>
        <end position="183"/>
    </location>
</feature>
<gene>
    <name evidence="9" type="ORF">METZ01_LOCUS264581</name>
</gene>
<feature type="transmembrane region" description="Helical" evidence="7">
    <location>
        <begin position="278"/>
        <end position="302"/>
    </location>
</feature>
<dbReference type="PANTHER" id="PTHR43386:SF1">
    <property type="entry name" value="D,D-DIPEPTIDE TRANSPORT SYSTEM PERMEASE PROTEIN DDPC-RELATED"/>
    <property type="match status" value="1"/>
</dbReference>
<keyword evidence="2" id="KW-0813">Transport</keyword>
<evidence type="ECO:0000256" key="7">
    <source>
        <dbReference type="SAM" id="Phobius"/>
    </source>
</evidence>
<name>A0A382JKV2_9ZZZZ</name>
<keyword evidence="6 7" id="KW-0472">Membrane</keyword>
<dbReference type="GO" id="GO:0071916">
    <property type="term" value="F:dipeptide transmembrane transporter activity"/>
    <property type="evidence" value="ECO:0007669"/>
    <property type="project" value="TreeGrafter"/>
</dbReference>
<proteinExistence type="predicted"/>
<dbReference type="EMBL" id="UINC01074489">
    <property type="protein sequence ID" value="SVC11727.1"/>
    <property type="molecule type" value="Genomic_DNA"/>
</dbReference>
<feature type="transmembrane region" description="Helical" evidence="7">
    <location>
        <begin position="225"/>
        <end position="247"/>
    </location>
</feature>
<comment type="subcellular location">
    <subcellularLocation>
        <location evidence="1">Cell membrane</location>
        <topology evidence="1">Multi-pass membrane protein</topology>
    </subcellularLocation>
</comment>